<accession>Q07N55</accession>
<proteinExistence type="predicted"/>
<gene>
    <name evidence="4" type="ordered locus">RPE_2692</name>
</gene>
<evidence type="ECO:0000313" key="4">
    <source>
        <dbReference type="EMBL" id="ABJ06629.1"/>
    </source>
</evidence>
<keyword evidence="2" id="KW-1133">Transmembrane helix</keyword>
<sequence length="463" mass="48910">MAERYQDRPFPADDRYGRGNQAAPTQAETDPLAELARLIGQTDPFASQSRAPAPQPAPPADPYSIPTQPAYEDDAPPMPAWLKNRGRDTAFRHDSPQAEPHYDPQPDPYYAAPPTSHRQEPGFAAATTQPTDLGRYDDALYGQIEPSRDYIDPSQETAGYPDPQAYGYDGYDEPEQPKRRGGMMTIVAVLALAVVGTGGAFAYRTFMAAPRSSEPPIIKADPSPTKVVPPSAADASKPIQDRLASGNGAEALISREEQPQDPSKYGSRVVLPPLAQNANPPTPSSVAPANKPLAGPPPSGDEPRRIKTLAVRPDQADAAATPANRPAQRPATPPAATRSPPPPVANANASTANAPLSLSPQAAEPRTRMAATAPSAQPASSGGYLVQVSSQRNESDAQASYRALQGKFPSVLGSRAPLIKRADLGGKGVYYRAMVGPFGSPEEASQFCGNLKSAGGQCVVQRN</sequence>
<feature type="region of interest" description="Disordered" evidence="1">
    <location>
        <begin position="147"/>
        <end position="178"/>
    </location>
</feature>
<keyword evidence="2" id="KW-0812">Transmembrane</keyword>
<feature type="region of interest" description="Disordered" evidence="1">
    <location>
        <begin position="1"/>
        <end position="134"/>
    </location>
</feature>
<dbReference type="InterPro" id="IPR007730">
    <property type="entry name" value="SPOR-like_dom"/>
</dbReference>
<evidence type="ECO:0000256" key="1">
    <source>
        <dbReference type="SAM" id="MobiDB-lite"/>
    </source>
</evidence>
<dbReference type="InterPro" id="IPR036680">
    <property type="entry name" value="SPOR-like_sf"/>
</dbReference>
<dbReference type="GO" id="GO:0042834">
    <property type="term" value="F:peptidoglycan binding"/>
    <property type="evidence" value="ECO:0007669"/>
    <property type="project" value="InterPro"/>
</dbReference>
<feature type="domain" description="SPOR" evidence="3">
    <location>
        <begin position="378"/>
        <end position="463"/>
    </location>
</feature>
<feature type="compositionally biased region" description="Polar residues" evidence="1">
    <location>
        <begin position="276"/>
        <end position="287"/>
    </location>
</feature>
<dbReference type="SUPFAM" id="SSF110997">
    <property type="entry name" value="Sporulation related repeat"/>
    <property type="match status" value="1"/>
</dbReference>
<feature type="compositionally biased region" description="Polar residues" evidence="1">
    <location>
        <begin position="387"/>
        <end position="398"/>
    </location>
</feature>
<dbReference type="PROSITE" id="PS51724">
    <property type="entry name" value="SPOR"/>
    <property type="match status" value="1"/>
</dbReference>
<dbReference type="Gene3D" id="3.30.70.1070">
    <property type="entry name" value="Sporulation related repeat"/>
    <property type="match status" value="1"/>
</dbReference>
<name>Q07N55_RHOP5</name>
<feature type="compositionally biased region" description="Low complexity" evidence="1">
    <location>
        <begin position="312"/>
        <end position="338"/>
    </location>
</feature>
<dbReference type="OrthoDB" id="7338235at2"/>
<dbReference type="KEGG" id="rpe:RPE_2692"/>
<feature type="compositionally biased region" description="Low complexity" evidence="1">
    <location>
        <begin position="370"/>
        <end position="381"/>
    </location>
</feature>
<dbReference type="HOGENOM" id="CLU_041662_0_0_5"/>
<feature type="transmembrane region" description="Helical" evidence="2">
    <location>
        <begin position="183"/>
        <end position="203"/>
    </location>
</feature>
<feature type="region of interest" description="Disordered" evidence="1">
    <location>
        <begin position="212"/>
        <end position="400"/>
    </location>
</feature>
<dbReference type="AlphaFoldDB" id="Q07N55"/>
<dbReference type="eggNOG" id="COG3115">
    <property type="taxonomic scope" value="Bacteria"/>
</dbReference>
<dbReference type="STRING" id="316055.RPE_2692"/>
<evidence type="ECO:0000259" key="3">
    <source>
        <dbReference type="PROSITE" id="PS51724"/>
    </source>
</evidence>
<protein>
    <submittedName>
        <fullName evidence="4">Sporulation domain protein</fullName>
    </submittedName>
</protein>
<evidence type="ECO:0000256" key="2">
    <source>
        <dbReference type="SAM" id="Phobius"/>
    </source>
</evidence>
<keyword evidence="2" id="KW-0472">Membrane</keyword>
<feature type="compositionally biased region" description="Basic and acidic residues" evidence="1">
    <location>
        <begin position="1"/>
        <end position="17"/>
    </location>
</feature>
<dbReference type="EMBL" id="CP000463">
    <property type="protein sequence ID" value="ABJ06629.1"/>
    <property type="molecule type" value="Genomic_DNA"/>
</dbReference>
<feature type="compositionally biased region" description="Low complexity" evidence="1">
    <location>
        <begin position="345"/>
        <end position="360"/>
    </location>
</feature>
<organism evidence="4">
    <name type="scientific">Rhodopseudomonas palustris (strain BisA53)</name>
    <dbReference type="NCBI Taxonomy" id="316055"/>
    <lineage>
        <taxon>Bacteria</taxon>
        <taxon>Pseudomonadati</taxon>
        <taxon>Pseudomonadota</taxon>
        <taxon>Alphaproteobacteria</taxon>
        <taxon>Hyphomicrobiales</taxon>
        <taxon>Nitrobacteraceae</taxon>
        <taxon>Rhodopseudomonas</taxon>
    </lineage>
</organism>
<reference evidence="4" key="1">
    <citation type="submission" date="2006-09" db="EMBL/GenBank/DDBJ databases">
        <title>Complete sequence of Rhodopseudomonas palustris BisA53.</title>
        <authorList>
            <consortium name="US DOE Joint Genome Institute"/>
            <person name="Copeland A."/>
            <person name="Lucas S."/>
            <person name="Lapidus A."/>
            <person name="Barry K."/>
            <person name="Detter J.C."/>
            <person name="Glavina del Rio T."/>
            <person name="Hammon N."/>
            <person name="Israni S."/>
            <person name="Dalin E."/>
            <person name="Tice H."/>
            <person name="Pitluck S."/>
            <person name="Chain P."/>
            <person name="Malfatti S."/>
            <person name="Shin M."/>
            <person name="Vergez L."/>
            <person name="Schmutz J."/>
            <person name="Larimer F."/>
            <person name="Land M."/>
            <person name="Hauser L."/>
            <person name="Pelletier D.A."/>
            <person name="Kyrpides N."/>
            <person name="Kim E."/>
            <person name="Harwood C.S."/>
            <person name="Oda Y."/>
            <person name="Richardson P."/>
        </authorList>
    </citation>
    <scope>NUCLEOTIDE SEQUENCE [LARGE SCALE GENOMIC DNA]</scope>
    <source>
        <strain evidence="4">BisA53</strain>
    </source>
</reference>
<feature type="compositionally biased region" description="Basic and acidic residues" evidence="1">
    <location>
        <begin position="85"/>
        <end position="104"/>
    </location>
</feature>
<dbReference type="Pfam" id="PF05036">
    <property type="entry name" value="SPOR"/>
    <property type="match status" value="1"/>
</dbReference>